<accession>A0A5C1A2W1</accession>
<dbReference type="OrthoDB" id="276476at2"/>
<dbReference type="EMBL" id="CP042425">
    <property type="protein sequence ID" value="QEL13449.1"/>
    <property type="molecule type" value="Genomic_DNA"/>
</dbReference>
<dbReference type="InterPro" id="IPR009671">
    <property type="entry name" value="RraB_dom"/>
</dbReference>
<keyword evidence="3" id="KW-1185">Reference proteome</keyword>
<reference evidence="3" key="1">
    <citation type="submission" date="2019-08" db="EMBL/GenBank/DDBJ databases">
        <title>Limnoglobus roseus gen. nov., sp. nov., a novel freshwater planctomycete with a giant genome from the family Gemmataceae.</title>
        <authorList>
            <person name="Kulichevskaya I.S."/>
            <person name="Naumoff D.G."/>
            <person name="Miroshnikov K."/>
            <person name="Ivanova A."/>
            <person name="Philippov D.A."/>
            <person name="Hakobyan A."/>
            <person name="Rijpstra I.C."/>
            <person name="Sinninghe Damste J.S."/>
            <person name="Liesack W."/>
            <person name="Dedysh S.N."/>
        </authorList>
    </citation>
    <scope>NUCLEOTIDE SEQUENCE [LARGE SCALE GENOMIC DNA]</scope>
    <source>
        <strain evidence="3">PX52</strain>
    </source>
</reference>
<dbReference type="SUPFAM" id="SSF89946">
    <property type="entry name" value="Hypothetical protein VC0424"/>
    <property type="match status" value="1"/>
</dbReference>
<proteinExistence type="predicted"/>
<organism evidence="2 3">
    <name type="scientific">Limnoglobus roseus</name>
    <dbReference type="NCBI Taxonomy" id="2598579"/>
    <lineage>
        <taxon>Bacteria</taxon>
        <taxon>Pseudomonadati</taxon>
        <taxon>Planctomycetota</taxon>
        <taxon>Planctomycetia</taxon>
        <taxon>Gemmatales</taxon>
        <taxon>Gemmataceae</taxon>
        <taxon>Limnoglobus</taxon>
    </lineage>
</organism>
<dbReference type="KEGG" id="lrs:PX52LOC_00306"/>
<evidence type="ECO:0000259" key="1">
    <source>
        <dbReference type="Pfam" id="PF06877"/>
    </source>
</evidence>
<dbReference type="Gene3D" id="3.30.70.970">
    <property type="entry name" value="RraB-like"/>
    <property type="match status" value="1"/>
</dbReference>
<protein>
    <recommendedName>
        <fullName evidence="1">Regulator of ribonuclease activity B domain-containing protein</fullName>
    </recommendedName>
</protein>
<gene>
    <name evidence="2" type="ORF">PX52LOC_00306</name>
</gene>
<feature type="domain" description="Regulator of ribonuclease activity B" evidence="1">
    <location>
        <begin position="6"/>
        <end position="109"/>
    </location>
</feature>
<evidence type="ECO:0000313" key="3">
    <source>
        <dbReference type="Proteomes" id="UP000324974"/>
    </source>
</evidence>
<dbReference type="AlphaFoldDB" id="A0A5C1A2W1"/>
<dbReference type="Pfam" id="PF06877">
    <property type="entry name" value="RraB"/>
    <property type="match status" value="1"/>
</dbReference>
<dbReference type="RefSeq" id="WP_149108422.1">
    <property type="nucleotide sequence ID" value="NZ_CP042425.1"/>
</dbReference>
<sequence>MQFPSDENGDVLRSMFESGMDLTAAYDIDFEHIFPDLQSAERMCERTAPLGHHPELRELNEPDYTRQGFYYEVRVCVRIVPTHADITRLEQELGHLAESCGGQADGWGVLQD</sequence>
<evidence type="ECO:0000313" key="2">
    <source>
        <dbReference type="EMBL" id="QEL13449.1"/>
    </source>
</evidence>
<name>A0A5C1A2W1_9BACT</name>
<dbReference type="Proteomes" id="UP000324974">
    <property type="component" value="Chromosome"/>
</dbReference>
<dbReference type="InterPro" id="IPR036701">
    <property type="entry name" value="RraB-like_sf"/>
</dbReference>